<evidence type="ECO:0000256" key="4">
    <source>
        <dbReference type="ARBA" id="ARBA00023212"/>
    </source>
</evidence>
<evidence type="ECO:0000256" key="2">
    <source>
        <dbReference type="ARBA" id="ARBA00022490"/>
    </source>
</evidence>
<dbReference type="Proteomes" id="UP000314980">
    <property type="component" value="Unassembled WGS sequence"/>
</dbReference>
<dbReference type="SUPFAM" id="SSF47473">
    <property type="entry name" value="EF-hand"/>
    <property type="match status" value="1"/>
</dbReference>
<feature type="region of interest" description="Disordered" evidence="6">
    <location>
        <begin position="789"/>
        <end position="808"/>
    </location>
</feature>
<keyword evidence="3" id="KW-0597">Phosphoprotein</keyword>
<feature type="region of interest" description="Disordered" evidence="6">
    <location>
        <begin position="536"/>
        <end position="587"/>
    </location>
</feature>
<evidence type="ECO:0000313" key="8">
    <source>
        <dbReference type="Ensembl" id="ENSLCAP00010044743.1"/>
    </source>
</evidence>
<dbReference type="PANTHER" id="PTHR18905">
    <property type="entry name" value="NINEIN"/>
    <property type="match status" value="1"/>
</dbReference>
<reference evidence="8" key="2">
    <citation type="submission" date="2025-08" db="UniProtKB">
        <authorList>
            <consortium name="Ensembl"/>
        </authorList>
    </citation>
    <scope>IDENTIFICATION</scope>
</reference>
<feature type="compositionally biased region" description="Polar residues" evidence="6">
    <location>
        <begin position="131"/>
        <end position="142"/>
    </location>
</feature>
<dbReference type="PROSITE" id="PS50222">
    <property type="entry name" value="EF_HAND_2"/>
    <property type="match status" value="1"/>
</dbReference>
<accession>A0A4W6F052</accession>
<dbReference type="Gene3D" id="1.10.238.10">
    <property type="entry name" value="EF-hand"/>
    <property type="match status" value="1"/>
</dbReference>
<feature type="coiled-coil region" evidence="5">
    <location>
        <begin position="867"/>
        <end position="1087"/>
    </location>
</feature>
<evidence type="ECO:0000256" key="1">
    <source>
        <dbReference type="ARBA" id="ARBA00004300"/>
    </source>
</evidence>
<dbReference type="InterPro" id="IPR011992">
    <property type="entry name" value="EF-hand-dom_pair"/>
</dbReference>
<dbReference type="STRING" id="8187.ENSLCAP00010044743"/>
<dbReference type="AlphaFoldDB" id="A0A4W6F052"/>
<reference evidence="9" key="1">
    <citation type="submission" date="2015-09" db="EMBL/GenBank/DDBJ databases">
        <authorList>
            <person name="Sai Rama Sridatta P."/>
        </authorList>
    </citation>
    <scope>NUCLEOTIDE SEQUENCE [LARGE SCALE GENOMIC DNA]</scope>
</reference>
<evidence type="ECO:0000259" key="7">
    <source>
        <dbReference type="PROSITE" id="PS50222"/>
    </source>
</evidence>
<dbReference type="Ensembl" id="ENSLCAT00010045847.1">
    <property type="protein sequence ID" value="ENSLCAP00010044743.1"/>
    <property type="gene ID" value="ENSLCAG00010020789.1"/>
</dbReference>
<evidence type="ECO:0000256" key="3">
    <source>
        <dbReference type="ARBA" id="ARBA00022553"/>
    </source>
</evidence>
<feature type="coiled-coil region" evidence="5">
    <location>
        <begin position="414"/>
        <end position="490"/>
    </location>
</feature>
<name>A0A4W6F052_LATCA</name>
<sequence length="1274" mass="145330">MEEAEHSHYVAQLKAEFDSCDTTATGFLDREELTALCHKLQLDAHLPLLLDTLLGERTYGRVNFEEFKEGFVAVLSRSLDFSTSEDDSSYLEPVVPEEVKPKFVKGAKRYGRRSRPDSEPDAALTCDSEDSPPSRTEATDSSPAGVRRAKLRRSTSLESVEVSLITEVQLGIVGGGGGGGGGGHVLTAVCDHLGLTQLSTEELDLLLRKLDPDLDGRVSIRDFQKVLCGSVPVSCSTPIRPADLQRSVLEERSARSTSPSLLTATVGQRVLSRLDDGSGCTSPERVVALWTEEGIKNSQDILQTLDFPLEERLSLADLTLALDNELLVSGNGIHQAALISYKNEIQHLQVVAEQACRERDKVKADLDLADQRNLQLVREVDDRHASMETLNQSRIRDLEQDFRDRLTALRSQSEQESEVLLQLAERERGSLQEELQLLRAQEAELQEELCSTAQENSRLEEELSAVKLKLTEAESSVNKLQRDLDQLLHDKCVGLCFCAQGLCRSVCVKPCVCVCCVQELRDRNDELNSELELLKSQRSDRKSRRSAGDSALSWTEQRSASAESDSDDSDMKRSSSPLVRKKLQPHDKTALCSLDSGSGPAVSIQTELALEQLKQKHNQELQQLHIQLETQVNYYERNVELMRQSMEVERKDISQAFKLEISELEEQKAQAEQQVKQLKEALDKLQTQIQHGGGGGWSNEQERRVQRERAELEQNFAREISNLVQRLSAEKDQLEAELKLKMDQEVMLVRTQLEEVRSENGALQERLNVLQQEVQNLEDDVAKKRRRLEEMEREHERRREEEERLHRENSKYREEVLDLSSRNLQLSNDNAELSARLRGDQESVRMLRERLATVSKEQEEEGATVRVRRLQDAALQQEREKQQLQASWTQERQLLETELSCYKDKLGRLSELEAELSSVTLKQQWLEEDKAKLLREAEARNDKVEKLQQSVLSLESEAELLRSQLAAVSREKLGHAQEVTELQRKLQDAHDKVEELETSVRRLTREKEELRRAQEEQEEQASITLQEETHRLRVQNQELQNKLSELQVQGLQVHKLTQEQQNLKTKLSELETARTQAEDQAARADTALGLVQAQHLRQLQELQERAGDGPREQVELLQVRLQEEQRRSQQLEETLRIQAQQSCSQISIKQEQYEKAMASLQQRVEDLETKLKGVRMVLQEKVQQLKDQLAKNSKSTALLKDLYVENSQLMKALQVTEQRQKNAERKNVVMEEKINALNKLLREIVLDVARHVEKHCSEIRFTEAASAVSRLWLA</sequence>
<gene>
    <name evidence="8" type="primary">NINL</name>
</gene>
<evidence type="ECO:0000256" key="5">
    <source>
        <dbReference type="SAM" id="Coils"/>
    </source>
</evidence>
<dbReference type="InterPro" id="IPR002048">
    <property type="entry name" value="EF_hand_dom"/>
</dbReference>
<dbReference type="GO" id="GO:0005813">
    <property type="term" value="C:centrosome"/>
    <property type="evidence" value="ECO:0007669"/>
    <property type="project" value="UniProtKB-SubCell"/>
</dbReference>
<evidence type="ECO:0000256" key="6">
    <source>
        <dbReference type="SAM" id="MobiDB-lite"/>
    </source>
</evidence>
<proteinExistence type="predicted"/>
<keyword evidence="4" id="KW-0206">Cytoskeleton</keyword>
<reference evidence="8" key="3">
    <citation type="submission" date="2025-09" db="UniProtKB">
        <authorList>
            <consortium name="Ensembl"/>
        </authorList>
    </citation>
    <scope>IDENTIFICATION</scope>
</reference>
<dbReference type="InParanoid" id="A0A4W6F052"/>
<keyword evidence="2" id="KW-0963">Cytoplasm</keyword>
<feature type="region of interest" description="Disordered" evidence="6">
    <location>
        <begin position="107"/>
        <end position="152"/>
    </location>
</feature>
<dbReference type="PANTHER" id="PTHR18905:SF12">
    <property type="entry name" value="NINEIN-LIKE PROTEIN"/>
    <property type="match status" value="1"/>
</dbReference>
<keyword evidence="9" id="KW-1185">Reference proteome</keyword>
<dbReference type="GeneTree" id="ENSGT00660000095541"/>
<keyword evidence="5" id="KW-0175">Coiled coil</keyword>
<dbReference type="GO" id="GO:0005509">
    <property type="term" value="F:calcium ion binding"/>
    <property type="evidence" value="ECO:0007669"/>
    <property type="project" value="InterPro"/>
</dbReference>
<organism evidence="8 9">
    <name type="scientific">Lates calcarifer</name>
    <name type="common">Barramundi</name>
    <name type="synonym">Holocentrus calcarifer</name>
    <dbReference type="NCBI Taxonomy" id="8187"/>
    <lineage>
        <taxon>Eukaryota</taxon>
        <taxon>Metazoa</taxon>
        <taxon>Chordata</taxon>
        <taxon>Craniata</taxon>
        <taxon>Vertebrata</taxon>
        <taxon>Euteleostomi</taxon>
        <taxon>Actinopterygii</taxon>
        <taxon>Neopterygii</taxon>
        <taxon>Teleostei</taxon>
        <taxon>Neoteleostei</taxon>
        <taxon>Acanthomorphata</taxon>
        <taxon>Carangaria</taxon>
        <taxon>Carangaria incertae sedis</taxon>
        <taxon>Centropomidae</taxon>
        <taxon>Lates</taxon>
    </lineage>
</organism>
<feature type="coiled-coil region" evidence="5">
    <location>
        <begin position="1114"/>
        <end position="1240"/>
    </location>
</feature>
<protein>
    <submittedName>
        <fullName evidence="8">Ninein-like</fullName>
    </submittedName>
</protein>
<evidence type="ECO:0000313" key="9">
    <source>
        <dbReference type="Proteomes" id="UP000314980"/>
    </source>
</evidence>
<comment type="subcellular location">
    <subcellularLocation>
        <location evidence="1">Cytoplasm</location>
        <location evidence="1">Cytoskeleton</location>
        <location evidence="1">Microtubule organizing center</location>
        <location evidence="1">Centrosome</location>
    </subcellularLocation>
</comment>
<dbReference type="GO" id="GO:0034454">
    <property type="term" value="P:microtubule anchoring at centrosome"/>
    <property type="evidence" value="ECO:0007669"/>
    <property type="project" value="TreeGrafter"/>
</dbReference>
<feature type="domain" description="EF-hand" evidence="7">
    <location>
        <begin position="8"/>
        <end position="43"/>
    </location>
</feature>